<dbReference type="Proteomes" id="UP001334084">
    <property type="component" value="Chromosome 7"/>
</dbReference>
<keyword evidence="4" id="KW-1185">Reference proteome</keyword>
<evidence type="ECO:0000256" key="2">
    <source>
        <dbReference type="SAM" id="MobiDB-lite"/>
    </source>
</evidence>
<dbReference type="Gene3D" id="3.40.50.1010">
    <property type="entry name" value="5'-nuclease"/>
    <property type="match status" value="1"/>
</dbReference>
<dbReference type="GO" id="GO:0032040">
    <property type="term" value="C:small-subunit processome"/>
    <property type="evidence" value="ECO:0007669"/>
    <property type="project" value="InterPro"/>
</dbReference>
<organism evidence="3 4">
    <name type="scientific">Vairimorpha necatrix</name>
    <dbReference type="NCBI Taxonomy" id="6039"/>
    <lineage>
        <taxon>Eukaryota</taxon>
        <taxon>Fungi</taxon>
        <taxon>Fungi incertae sedis</taxon>
        <taxon>Microsporidia</taxon>
        <taxon>Nosematidae</taxon>
        <taxon>Vairimorpha</taxon>
    </lineage>
</organism>
<evidence type="ECO:0000256" key="1">
    <source>
        <dbReference type="ARBA" id="ARBA00023242"/>
    </source>
</evidence>
<proteinExistence type="predicted"/>
<sequence>MIKKIQKSNKKSLKLLNKVDFRLPYQVLIDDTFINNMNKYGKRYKHLKETFKSEPKLFFTKCILNKYKSLNKEYENDISDNCEMVKCPHTDKSDVLKCLSFVFRRFNKNHYIVGTSNKEIMDKYRDRSDVPLLNFNKGQIKLFINTEKIPEKSIYSTEATKKELERLEKIFGNDKQEVSEESEKFEDVNIEELEVSNDKEPEE</sequence>
<dbReference type="KEGG" id="vnx:VNE69_07159"/>
<accession>A0AAX4JDL1</accession>
<dbReference type="PANTHER" id="PTHR12416">
    <property type="entry name" value="RRNA-PROCESSING PROTEIN UTP23 HOMOLOG"/>
    <property type="match status" value="1"/>
</dbReference>
<feature type="compositionally biased region" description="Basic and acidic residues" evidence="2">
    <location>
        <begin position="175"/>
        <end position="187"/>
    </location>
</feature>
<dbReference type="AlphaFoldDB" id="A0AAX4JDL1"/>
<evidence type="ECO:0000313" key="4">
    <source>
        <dbReference type="Proteomes" id="UP001334084"/>
    </source>
</evidence>
<dbReference type="EMBL" id="CP142732">
    <property type="protein sequence ID" value="WUR04092.1"/>
    <property type="molecule type" value="Genomic_DNA"/>
</dbReference>
<dbReference type="Pfam" id="PF04900">
    <property type="entry name" value="Fcf1"/>
    <property type="match status" value="1"/>
</dbReference>
<name>A0AAX4JDL1_9MICR</name>
<keyword evidence="1" id="KW-0539">Nucleus</keyword>
<dbReference type="GeneID" id="90541915"/>
<protein>
    <submittedName>
        <fullName evidence="3">Ribosome biogenesis protein UTP23-like</fullName>
    </submittedName>
</protein>
<gene>
    <name evidence="3" type="ORF">VNE69_07159</name>
</gene>
<reference evidence="3" key="1">
    <citation type="journal article" date="2024" name="BMC Genomics">
        <title>Functional annotation of a divergent genome using sequence and structure-based similarity.</title>
        <authorList>
            <person name="Svedberg D."/>
            <person name="Winiger R.R."/>
            <person name="Berg A."/>
            <person name="Sharma H."/>
            <person name="Tellgren-Roth C."/>
            <person name="Debrunner-Vossbrinck B.A."/>
            <person name="Vossbrinck C.R."/>
            <person name="Barandun J."/>
        </authorList>
    </citation>
    <scope>NUCLEOTIDE SEQUENCE</scope>
    <source>
        <strain evidence="3">Illinois isolate</strain>
    </source>
</reference>
<evidence type="ECO:0000313" key="3">
    <source>
        <dbReference type="EMBL" id="WUR04092.1"/>
    </source>
</evidence>
<dbReference type="RefSeq" id="XP_065330237.1">
    <property type="nucleotide sequence ID" value="XM_065474165.1"/>
</dbReference>
<dbReference type="InterPro" id="IPR006984">
    <property type="entry name" value="Fcf1/UTP23"/>
</dbReference>
<feature type="region of interest" description="Disordered" evidence="2">
    <location>
        <begin position="175"/>
        <end position="203"/>
    </location>
</feature>